<evidence type="ECO:0000256" key="1">
    <source>
        <dbReference type="SAM" id="MobiDB-lite"/>
    </source>
</evidence>
<evidence type="ECO:0000256" key="2">
    <source>
        <dbReference type="SAM" id="SignalP"/>
    </source>
</evidence>
<feature type="domain" description="Amidase" evidence="3">
    <location>
        <begin position="49"/>
        <end position="517"/>
    </location>
</feature>
<evidence type="ECO:0000259" key="3">
    <source>
        <dbReference type="Pfam" id="PF01425"/>
    </source>
</evidence>
<dbReference type="Proteomes" id="UP000292087">
    <property type="component" value="Unassembled WGS sequence"/>
</dbReference>
<feature type="signal peptide" evidence="2">
    <location>
        <begin position="1"/>
        <end position="23"/>
    </location>
</feature>
<dbReference type="AlphaFoldDB" id="A0A4Q8LKW8"/>
<dbReference type="PANTHER" id="PTHR42678">
    <property type="entry name" value="AMIDASE"/>
    <property type="match status" value="1"/>
</dbReference>
<gene>
    <name evidence="4" type="ORF">EA656_19060</name>
</gene>
<organism evidence="4 5">
    <name type="scientific">Pseudoxanthomonas winnipegensis</name>
    <dbReference type="NCBI Taxonomy" id="2480810"/>
    <lineage>
        <taxon>Bacteria</taxon>
        <taxon>Pseudomonadati</taxon>
        <taxon>Pseudomonadota</taxon>
        <taxon>Gammaproteobacteria</taxon>
        <taxon>Lysobacterales</taxon>
        <taxon>Lysobacteraceae</taxon>
        <taxon>Pseudoxanthomonas</taxon>
    </lineage>
</organism>
<dbReference type="EMBL" id="SHMF01000007">
    <property type="protein sequence ID" value="TAA30518.1"/>
    <property type="molecule type" value="Genomic_DNA"/>
</dbReference>
<name>A0A4Q8LKW8_9GAMM</name>
<keyword evidence="2" id="KW-0732">Signal</keyword>
<dbReference type="Pfam" id="PF01425">
    <property type="entry name" value="Amidase"/>
    <property type="match status" value="1"/>
</dbReference>
<dbReference type="InterPro" id="IPR036928">
    <property type="entry name" value="AS_sf"/>
</dbReference>
<dbReference type="Gene3D" id="3.90.1300.10">
    <property type="entry name" value="Amidase signature (AS) domain"/>
    <property type="match status" value="1"/>
</dbReference>
<dbReference type="GO" id="GO:0016740">
    <property type="term" value="F:transferase activity"/>
    <property type="evidence" value="ECO:0007669"/>
    <property type="project" value="UniProtKB-KW"/>
</dbReference>
<keyword evidence="4" id="KW-0808">Transferase</keyword>
<evidence type="ECO:0000313" key="5">
    <source>
        <dbReference type="Proteomes" id="UP000292087"/>
    </source>
</evidence>
<dbReference type="SUPFAM" id="SSF75304">
    <property type="entry name" value="Amidase signature (AS) enzymes"/>
    <property type="match status" value="1"/>
</dbReference>
<evidence type="ECO:0000313" key="4">
    <source>
        <dbReference type="EMBL" id="TAA30518.1"/>
    </source>
</evidence>
<accession>A0A4Q8LKW8</accession>
<dbReference type="InterPro" id="IPR023631">
    <property type="entry name" value="Amidase_dom"/>
</dbReference>
<dbReference type="PANTHER" id="PTHR42678:SF34">
    <property type="entry name" value="OS04G0183300 PROTEIN"/>
    <property type="match status" value="1"/>
</dbReference>
<protein>
    <submittedName>
        <fullName evidence="4">Glutamyl-tRNA amidotransferase</fullName>
    </submittedName>
</protein>
<feature type="region of interest" description="Disordered" evidence="1">
    <location>
        <begin position="155"/>
        <end position="203"/>
    </location>
</feature>
<feature type="chain" id="PRO_5020265322" evidence="2">
    <location>
        <begin position="24"/>
        <end position="546"/>
    </location>
</feature>
<comment type="caution">
    <text evidence="4">The sequence shown here is derived from an EMBL/GenBank/DDBJ whole genome shotgun (WGS) entry which is preliminary data.</text>
</comment>
<reference evidence="4 5" key="1">
    <citation type="submission" date="2019-02" db="EMBL/GenBank/DDBJ databases">
        <title>WGS of Pseudoxanthomonas species novum from clinical isolates.</title>
        <authorList>
            <person name="Bernier A.-M."/>
            <person name="Bernard K."/>
            <person name="Vachon A."/>
        </authorList>
    </citation>
    <scope>NUCLEOTIDE SEQUENCE [LARGE SCALE GENOMIC DNA]</scope>
    <source>
        <strain evidence="4 5">NML140781</strain>
    </source>
</reference>
<feature type="compositionally biased region" description="Polar residues" evidence="1">
    <location>
        <begin position="176"/>
        <end position="186"/>
    </location>
</feature>
<sequence>MKALRVRIAFPLIAALSIAAAQAETLDIKTASIADLQQAYGQGLRSEQVVAAYLERIRAYDKRGPMINAVITLNPRALEEARALDAERKRGTTRGPLHGVPVVLKDNFDTFDLPTTAGSQLLAGSLPPDDAFVVKKLREAGAVIVAKVNLSEFAGSGGSVSGADDQDTVRKGSVPNGFSSMGGQTRNPHDPTRGPSGSSGGTGASIAATFAQFGLGTDTGGSVRGPSSVNGIAGLKPTRGLMSRDGIVPLALSYDTGGPMARSVYDVAVALGTMTGVDPADPATAPSAAYLKHDYTPDLKRGALKGARIGIARDFMGQDVGVDAVVEHAIATLKSLGASVVDVRYPQYLLASQGPNYNLLVASEFKAQLTDYLHTLKPGFPRSFDEVVAKANDPATGYRSPQKAFALKYTAGLALDLDDPSYLALKHQEMAAIKAGIDALFEKYRLDVIVYPTSPKPATRIDLDPTTLLGRGRPRSATSFANQTGYPDLIVPAGMTPEGLPVTVSFFGPAWSEPKLLGYGYDFEQATHARQLPRYTPALPSDVITY</sequence>
<proteinExistence type="predicted"/>